<evidence type="ECO:0000313" key="2">
    <source>
        <dbReference type="Proteomes" id="UP000637061"/>
    </source>
</evidence>
<name>A0A8I1JIQ6_PSEPU</name>
<organism evidence="1 2">
    <name type="scientific">Pseudomonas putida</name>
    <name type="common">Arthrobacter siderocapsulatus</name>
    <dbReference type="NCBI Taxonomy" id="303"/>
    <lineage>
        <taxon>Bacteria</taxon>
        <taxon>Pseudomonadati</taxon>
        <taxon>Pseudomonadota</taxon>
        <taxon>Gammaproteobacteria</taxon>
        <taxon>Pseudomonadales</taxon>
        <taxon>Pseudomonadaceae</taxon>
        <taxon>Pseudomonas</taxon>
    </lineage>
</organism>
<reference evidence="1" key="1">
    <citation type="submission" date="2020-12" db="EMBL/GenBank/DDBJ databases">
        <title>Enhanced detection system for hospital associated transmission using whole genome sequencing surveillance.</title>
        <authorList>
            <person name="Harrison L.H."/>
            <person name="Van Tyne D."/>
            <person name="Marsh J.W."/>
            <person name="Griffith M.P."/>
            <person name="Snyder D.J."/>
            <person name="Cooper V.S."/>
            <person name="Mustapha M."/>
        </authorList>
    </citation>
    <scope>NUCLEOTIDE SEQUENCE</scope>
    <source>
        <strain evidence="1">PSB00042</strain>
    </source>
</reference>
<dbReference type="Proteomes" id="UP000637061">
    <property type="component" value="Unassembled WGS sequence"/>
</dbReference>
<accession>A0A8I1JIQ6</accession>
<proteinExistence type="predicted"/>
<sequence>MQLHEATEVIEVLGQASANELLKDGWTLLAIVPSAQSTPWYILGKRS</sequence>
<evidence type="ECO:0000313" key="1">
    <source>
        <dbReference type="EMBL" id="MBI6883881.1"/>
    </source>
</evidence>
<dbReference type="AlphaFoldDB" id="A0A8I1JIQ6"/>
<protein>
    <submittedName>
        <fullName evidence="1">Uncharacterized protein</fullName>
    </submittedName>
</protein>
<dbReference type="RefSeq" id="WP_165366962.1">
    <property type="nucleotide sequence ID" value="NZ_BBNC01000002.1"/>
</dbReference>
<comment type="caution">
    <text evidence="1">The sequence shown here is derived from an EMBL/GenBank/DDBJ whole genome shotgun (WGS) entry which is preliminary data.</text>
</comment>
<dbReference type="EMBL" id="JAEHTE010000005">
    <property type="protein sequence ID" value="MBI6883881.1"/>
    <property type="molecule type" value="Genomic_DNA"/>
</dbReference>
<gene>
    <name evidence="1" type="ORF">JEU22_08150</name>
</gene>